<dbReference type="GO" id="GO:0042162">
    <property type="term" value="F:telomeric DNA binding"/>
    <property type="evidence" value="ECO:0007669"/>
    <property type="project" value="TreeGrafter"/>
</dbReference>
<dbReference type="GO" id="GO:0005697">
    <property type="term" value="C:telomerase holoenzyme complex"/>
    <property type="evidence" value="ECO:0007669"/>
    <property type="project" value="TreeGrafter"/>
</dbReference>
<dbReference type="GO" id="GO:0005737">
    <property type="term" value="C:cytoplasm"/>
    <property type="evidence" value="ECO:0007669"/>
    <property type="project" value="UniProtKB-SubCell"/>
</dbReference>
<dbReference type="GO" id="GO:0000184">
    <property type="term" value="P:nuclear-transcribed mRNA catabolic process, nonsense-mediated decay"/>
    <property type="evidence" value="ECO:0007669"/>
    <property type="project" value="UniProtKB-KW"/>
</dbReference>
<feature type="region of interest" description="Disordered" evidence="6">
    <location>
        <begin position="654"/>
        <end position="688"/>
    </location>
</feature>
<dbReference type="InterPro" id="IPR045153">
    <property type="entry name" value="Est1/Ebs1-like"/>
</dbReference>
<evidence type="ECO:0000256" key="3">
    <source>
        <dbReference type="ARBA" id="ARBA00022490"/>
    </source>
</evidence>
<dbReference type="InterPro" id="IPR019458">
    <property type="entry name" value="Est1-like_N"/>
</dbReference>
<protein>
    <submittedName>
        <fullName evidence="10">Protein SMG5</fullName>
    </submittedName>
</protein>
<evidence type="ECO:0000256" key="5">
    <source>
        <dbReference type="ARBA" id="ARBA00023242"/>
    </source>
</evidence>
<evidence type="ECO:0000256" key="4">
    <source>
        <dbReference type="ARBA" id="ARBA00023161"/>
    </source>
</evidence>
<dbReference type="CDD" id="cd09884">
    <property type="entry name" value="PIN_Smg5-like"/>
    <property type="match status" value="1"/>
</dbReference>
<keyword evidence="5" id="KW-0539">Nucleus</keyword>
<keyword evidence="11" id="KW-1185">Reference proteome</keyword>
<evidence type="ECO:0000256" key="1">
    <source>
        <dbReference type="ARBA" id="ARBA00004123"/>
    </source>
</evidence>
<comment type="subcellular location">
    <subcellularLocation>
        <location evidence="2">Cytoplasm</location>
    </subcellularLocation>
    <subcellularLocation>
        <location evidence="1">Nucleus</location>
    </subcellularLocation>
</comment>
<dbReference type="SUPFAM" id="SSF48452">
    <property type="entry name" value="TPR-like"/>
    <property type="match status" value="1"/>
</dbReference>
<feature type="compositionally biased region" description="Basic and acidic residues" evidence="6">
    <location>
        <begin position="402"/>
        <end position="416"/>
    </location>
</feature>
<sequence length="880" mass="100000">MRKIANVSEEKAEGLESISKRITKHVSENVHKVDNIISSARSTASLFNIQAINARIRLRDVCERAILSGSSSTISQRIDEILWRKVYYDPLSTAKKIRQGSSWSEIEKGLIWTHLNDGIAFYHHLLMALSSSVNNSTNCKADLLPSFHHDYETIKKKDSGNSRTSQDDIFFRSLTCLGDLTRYMLDIPNQISSNNTYLLPVRYYHQALHYNCEGGLTHSNLATVYSTNNQPLLAALHYLRALTCEKPFEAAENNLKRMLDRSRIWLENRKLEYENHNNNLKEINFGKECTLFLHTCLALLSCFINNRKFEEVALLSRNALVQVSKLLDNYDNIEPTDISDASNNDNSSTPVKASAHTNASEALLVSLLLSLVSHIITRLEQRFSLIDPSFIQKLIPPQDQTPKPDTEEVGVKENHESSLCNGDNKAKKSGKRRLNKGGSSSSDEAIIDYDYDDTIDTSVLCSSEDDEETDEDVKIECEEEWEGMTEEEHVQLVEHEGMLAAVNVITQWIFQDDSTIKMCCKQNSSFWDPFAKLFNLLHIDYEKLYNSETINKERVLNKIREMTKSDKTEDEELKNLFGHLPESMMLHLVMPSVFQSSNQMHNLKPSEVNLLRVYRMNCIMEELCGREDTPLKVKEGKFIVSEEKVKDGIESNKVEVEASGGRSTPIKPSQLHNHNSGENNSDATKLCNSQKPLSGCSTKFEIWRRKPVGRMKLGGLYLVPDASVLIHHLSAVKQILSTPSHMVIIPQVVIDSLDQQKRDSLGARDAIRWLEAKLRYGSRFMRAQRPHEKSHLPLIKYPKRKDKEAWEWFHLAECCYYLGAQMNKTGAKTSTVTLLTAENTSRMATKKSFSLQTLAEAAGAVLMSVDEFVRKWQISTKGHS</sequence>
<keyword evidence="3" id="KW-0963">Cytoplasm</keyword>
<evidence type="ECO:0000259" key="7">
    <source>
        <dbReference type="Pfam" id="PF10373"/>
    </source>
</evidence>
<dbReference type="Proteomes" id="UP000326759">
    <property type="component" value="Unassembled WGS sequence"/>
</dbReference>
<reference evidence="10 11" key="1">
    <citation type="journal article" date="2019" name="PLoS Biol.">
        <title>Sex chromosomes control vertical transmission of feminizing Wolbachia symbionts in an isopod.</title>
        <authorList>
            <person name="Becking T."/>
            <person name="Chebbi M.A."/>
            <person name="Giraud I."/>
            <person name="Moumen B."/>
            <person name="Laverre T."/>
            <person name="Caubet Y."/>
            <person name="Peccoud J."/>
            <person name="Gilbert C."/>
            <person name="Cordaux R."/>
        </authorList>
    </citation>
    <scope>NUCLEOTIDE SEQUENCE [LARGE SCALE GENOMIC DNA]</scope>
    <source>
        <strain evidence="10">ANa2</strain>
        <tissue evidence="10">Whole body excluding digestive tract and cuticle</tissue>
    </source>
</reference>
<feature type="domain" description="DNA/RNA-binding" evidence="7">
    <location>
        <begin position="201"/>
        <end position="381"/>
    </location>
</feature>
<dbReference type="InterPro" id="IPR002716">
    <property type="entry name" value="PIN_dom"/>
</dbReference>
<dbReference type="Gene3D" id="3.40.50.1010">
    <property type="entry name" value="5'-nuclease"/>
    <property type="match status" value="1"/>
</dbReference>
<dbReference type="InterPro" id="IPR011990">
    <property type="entry name" value="TPR-like_helical_dom_sf"/>
</dbReference>
<evidence type="ECO:0000256" key="2">
    <source>
        <dbReference type="ARBA" id="ARBA00004496"/>
    </source>
</evidence>
<comment type="caution">
    <text evidence="10">The sequence shown here is derived from an EMBL/GenBank/DDBJ whole genome shotgun (WGS) entry which is preliminary data.</text>
</comment>
<dbReference type="AlphaFoldDB" id="A0A5N5TAU4"/>
<dbReference type="Pfam" id="PF13638">
    <property type="entry name" value="PIN_4"/>
    <property type="match status" value="1"/>
</dbReference>
<dbReference type="PANTHER" id="PTHR15696:SF7">
    <property type="entry name" value="NONSENSE-MEDIATED MRNA DECAY FACTOR"/>
    <property type="match status" value="1"/>
</dbReference>
<dbReference type="Gene3D" id="1.25.40.10">
    <property type="entry name" value="Tetratricopeptide repeat domain"/>
    <property type="match status" value="1"/>
</dbReference>
<evidence type="ECO:0000259" key="8">
    <source>
        <dbReference type="Pfam" id="PF10374"/>
    </source>
</evidence>
<keyword evidence="4" id="KW-0866">Nonsense-mediated mRNA decay</keyword>
<evidence type="ECO:0000256" key="6">
    <source>
        <dbReference type="SAM" id="MobiDB-lite"/>
    </source>
</evidence>
<accession>A0A5N5TAU4</accession>
<dbReference type="Pfam" id="PF10374">
    <property type="entry name" value="EST1"/>
    <property type="match status" value="1"/>
</dbReference>
<feature type="domain" description="Telomerase activating protein Est1-like N-terminal" evidence="8">
    <location>
        <begin position="78"/>
        <end position="184"/>
    </location>
</feature>
<dbReference type="PANTHER" id="PTHR15696">
    <property type="entry name" value="SMG-7 SUPPRESSOR WITH MORPHOLOGICAL EFFECT ON GENITALIA PROTEIN 7"/>
    <property type="match status" value="1"/>
</dbReference>
<evidence type="ECO:0000313" key="11">
    <source>
        <dbReference type="Proteomes" id="UP000326759"/>
    </source>
</evidence>
<dbReference type="Pfam" id="PF10373">
    <property type="entry name" value="EST1_DNA_bind"/>
    <property type="match status" value="1"/>
</dbReference>
<feature type="region of interest" description="Disordered" evidence="6">
    <location>
        <begin position="394"/>
        <end position="441"/>
    </location>
</feature>
<dbReference type="OrthoDB" id="5920073at2759"/>
<dbReference type="EMBL" id="SEYY01005688">
    <property type="protein sequence ID" value="KAB7503188.1"/>
    <property type="molecule type" value="Genomic_DNA"/>
</dbReference>
<evidence type="ECO:0000313" key="10">
    <source>
        <dbReference type="EMBL" id="KAB7503188.1"/>
    </source>
</evidence>
<feature type="domain" description="PIN" evidence="9">
    <location>
        <begin position="718"/>
        <end position="840"/>
    </location>
</feature>
<feature type="compositionally biased region" description="Polar residues" evidence="6">
    <location>
        <begin position="666"/>
        <end position="688"/>
    </location>
</feature>
<name>A0A5N5TAU4_9CRUS</name>
<dbReference type="GO" id="GO:0070034">
    <property type="term" value="F:telomerase RNA binding"/>
    <property type="evidence" value="ECO:0007669"/>
    <property type="project" value="TreeGrafter"/>
</dbReference>
<gene>
    <name evidence="10" type="primary">SMG5</name>
    <name evidence="10" type="ORF">Anas_02592</name>
</gene>
<proteinExistence type="predicted"/>
<dbReference type="InterPro" id="IPR018834">
    <property type="entry name" value="DNA/RNA-bd_Est1-type"/>
</dbReference>
<evidence type="ECO:0000259" key="9">
    <source>
        <dbReference type="Pfam" id="PF13638"/>
    </source>
</evidence>
<organism evidence="10 11">
    <name type="scientific">Armadillidium nasatum</name>
    <dbReference type="NCBI Taxonomy" id="96803"/>
    <lineage>
        <taxon>Eukaryota</taxon>
        <taxon>Metazoa</taxon>
        <taxon>Ecdysozoa</taxon>
        <taxon>Arthropoda</taxon>
        <taxon>Crustacea</taxon>
        <taxon>Multicrustacea</taxon>
        <taxon>Malacostraca</taxon>
        <taxon>Eumalacostraca</taxon>
        <taxon>Peracarida</taxon>
        <taxon>Isopoda</taxon>
        <taxon>Oniscidea</taxon>
        <taxon>Crinocheta</taxon>
        <taxon>Armadillidiidae</taxon>
        <taxon>Armadillidium</taxon>
    </lineage>
</organism>